<evidence type="ECO:0000313" key="5">
    <source>
        <dbReference type="Proteomes" id="UP001296969"/>
    </source>
</evidence>
<feature type="region of interest" description="Disordered" evidence="1">
    <location>
        <begin position="58"/>
        <end position="102"/>
    </location>
</feature>
<evidence type="ECO:0000313" key="4">
    <source>
        <dbReference type="Proteomes" id="UP000807542"/>
    </source>
</evidence>
<organism evidence="3 4">
    <name type="scientific">Limnobaculum xujianqingii</name>
    <dbReference type="NCBI Taxonomy" id="2738837"/>
    <lineage>
        <taxon>Bacteria</taxon>
        <taxon>Pseudomonadati</taxon>
        <taxon>Pseudomonadota</taxon>
        <taxon>Gammaproteobacteria</taxon>
        <taxon>Enterobacterales</taxon>
        <taxon>Budviciaceae</taxon>
        <taxon>Limnobaculum</taxon>
    </lineage>
</organism>
<proteinExistence type="predicted"/>
<protein>
    <submittedName>
        <fullName evidence="3">Uncharacterized protein</fullName>
    </submittedName>
</protein>
<accession>A0A9D7FXY5</accession>
<evidence type="ECO:0000313" key="2">
    <source>
        <dbReference type="EMBL" id="MBK5073232.1"/>
    </source>
</evidence>
<dbReference type="Proteomes" id="UP000807542">
    <property type="component" value="Unassembled WGS sequence"/>
</dbReference>
<name>A0A9D7FXY5_9GAMM</name>
<dbReference type="EMBL" id="JADRCP010000001">
    <property type="protein sequence ID" value="MBK5176541.1"/>
    <property type="molecule type" value="Genomic_DNA"/>
</dbReference>
<dbReference type="Proteomes" id="UP001296969">
    <property type="component" value="Unassembled WGS sequence"/>
</dbReference>
<comment type="caution">
    <text evidence="3">The sequence shown here is derived from an EMBL/GenBank/DDBJ whole genome shotgun (WGS) entry which is preliminary data.</text>
</comment>
<dbReference type="EMBL" id="JADRCQ010000001">
    <property type="protein sequence ID" value="MBK5073232.1"/>
    <property type="molecule type" value="Genomic_DNA"/>
</dbReference>
<evidence type="ECO:0000313" key="3">
    <source>
        <dbReference type="EMBL" id="MBK5176541.1"/>
    </source>
</evidence>
<sequence length="135" mass="14530">MTKCLARLIVLLAPVIHNKHEYAKGDNLLIGEDADITDALAARLVALGVAEWVPCAEDDGGYDDNASAKHSDNDEGHDEDEIKTGLGDEGTAPEDEKPEFWTKDRIQSELTAQGVLFKSADNKATLLALLAAQSK</sequence>
<gene>
    <name evidence="3" type="ORF">I2492_09410</name>
    <name evidence="2" type="ORF">I2493_09410</name>
</gene>
<dbReference type="AlphaFoldDB" id="A0A9D7FXY5"/>
<keyword evidence="5" id="KW-1185">Reference proteome</keyword>
<evidence type="ECO:0000256" key="1">
    <source>
        <dbReference type="SAM" id="MobiDB-lite"/>
    </source>
</evidence>
<dbReference type="RefSeq" id="WP_228398090.1">
    <property type="nucleotide sequence ID" value="NZ_JADRCP010000001.1"/>
</dbReference>
<reference evidence="3 5" key="1">
    <citation type="submission" date="2020-11" db="EMBL/GenBank/DDBJ databases">
        <title>Insectihabitans protaetiae gen. nov. sp. nov. and Insectihabitans allomyrinae sp. nov., isolated from larvae of Protaetia brevitarsis seulensis and Allomyrina dichotoma, respectively.</title>
        <authorList>
            <person name="Lee S.D."/>
            <person name="Byeon Y.-S."/>
            <person name="Kim S.-M."/>
            <person name="Yang H.L."/>
            <person name="Kim I.S."/>
        </authorList>
    </citation>
    <scope>NUCLEOTIDE SEQUENCE</scope>
    <source>
        <strain evidence="3">CWB-B4</strain>
        <strain evidence="2 5">CWB-B43</strain>
    </source>
</reference>